<feature type="region of interest" description="Disordered" evidence="6">
    <location>
        <begin position="192"/>
        <end position="225"/>
    </location>
</feature>
<gene>
    <name evidence="9" type="ORF">BDV95DRAFT_607120</name>
</gene>
<evidence type="ECO:0000259" key="8">
    <source>
        <dbReference type="Pfam" id="PF20684"/>
    </source>
</evidence>
<keyword evidence="3 7" id="KW-1133">Transmembrane helix</keyword>
<dbReference type="PANTHER" id="PTHR33048">
    <property type="entry name" value="PTH11-LIKE INTEGRAL MEMBRANE PROTEIN (AFU_ORTHOLOGUE AFUA_5G11245)"/>
    <property type="match status" value="1"/>
</dbReference>
<dbReference type="Proteomes" id="UP000481861">
    <property type="component" value="Unassembled WGS sequence"/>
</dbReference>
<dbReference type="EMBL" id="JAADJZ010000011">
    <property type="protein sequence ID" value="KAF2871703.1"/>
    <property type="molecule type" value="Genomic_DNA"/>
</dbReference>
<evidence type="ECO:0000313" key="10">
    <source>
        <dbReference type="Proteomes" id="UP000481861"/>
    </source>
</evidence>
<evidence type="ECO:0000256" key="3">
    <source>
        <dbReference type="ARBA" id="ARBA00022989"/>
    </source>
</evidence>
<evidence type="ECO:0000313" key="9">
    <source>
        <dbReference type="EMBL" id="KAF2871703.1"/>
    </source>
</evidence>
<dbReference type="Pfam" id="PF20684">
    <property type="entry name" value="Fung_rhodopsin"/>
    <property type="match status" value="1"/>
</dbReference>
<dbReference type="InterPro" id="IPR049326">
    <property type="entry name" value="Rhodopsin_dom_fungi"/>
</dbReference>
<name>A0A7C8MC16_9PLEO</name>
<dbReference type="PANTHER" id="PTHR33048:SF47">
    <property type="entry name" value="INTEGRAL MEMBRANE PROTEIN-RELATED"/>
    <property type="match status" value="1"/>
</dbReference>
<evidence type="ECO:0000256" key="2">
    <source>
        <dbReference type="ARBA" id="ARBA00022692"/>
    </source>
</evidence>
<evidence type="ECO:0000256" key="5">
    <source>
        <dbReference type="ARBA" id="ARBA00038359"/>
    </source>
</evidence>
<feature type="domain" description="Rhodopsin" evidence="8">
    <location>
        <begin position="91"/>
        <end position="169"/>
    </location>
</feature>
<evidence type="ECO:0000256" key="1">
    <source>
        <dbReference type="ARBA" id="ARBA00004141"/>
    </source>
</evidence>
<evidence type="ECO:0000256" key="7">
    <source>
        <dbReference type="SAM" id="Phobius"/>
    </source>
</evidence>
<keyword evidence="4 7" id="KW-0472">Membrane</keyword>
<evidence type="ECO:0000256" key="4">
    <source>
        <dbReference type="ARBA" id="ARBA00023136"/>
    </source>
</evidence>
<keyword evidence="10" id="KW-1185">Reference proteome</keyword>
<proteinExistence type="inferred from homology"/>
<evidence type="ECO:0000256" key="6">
    <source>
        <dbReference type="SAM" id="MobiDB-lite"/>
    </source>
</evidence>
<feature type="transmembrane region" description="Helical" evidence="7">
    <location>
        <begin position="20"/>
        <end position="37"/>
    </location>
</feature>
<dbReference type="GO" id="GO:0016020">
    <property type="term" value="C:membrane"/>
    <property type="evidence" value="ECO:0007669"/>
    <property type="project" value="UniProtKB-SubCell"/>
</dbReference>
<keyword evidence="2 7" id="KW-0812">Transmembrane</keyword>
<protein>
    <recommendedName>
        <fullName evidence="8">Rhodopsin domain-containing protein</fullName>
    </recommendedName>
</protein>
<sequence>MGCNNGAFASYIRRTNLVAVTYYPPALLAKLALLLQIKRIFCIAERNFVFWASWILIVANVVTHITIFFVQIYPCYPREKVFNPALPGKCLSLPVYSIWNLQMPLKRKIGVASMFATGTISDAACVLRGISTLRSMRARYGDLLFSLQMSSNWGVVEATAIILCPCFMTFLVFSPSEELGPYMTLDEQTLRPESGQAKTGSQEALAKADKMLDVRTTESGTISTR</sequence>
<feature type="transmembrane region" description="Helical" evidence="7">
    <location>
        <begin position="151"/>
        <end position="173"/>
    </location>
</feature>
<feature type="transmembrane region" description="Helical" evidence="7">
    <location>
        <begin position="109"/>
        <end position="130"/>
    </location>
</feature>
<organism evidence="9 10">
    <name type="scientific">Massariosphaeria phaeospora</name>
    <dbReference type="NCBI Taxonomy" id="100035"/>
    <lineage>
        <taxon>Eukaryota</taxon>
        <taxon>Fungi</taxon>
        <taxon>Dikarya</taxon>
        <taxon>Ascomycota</taxon>
        <taxon>Pezizomycotina</taxon>
        <taxon>Dothideomycetes</taxon>
        <taxon>Pleosporomycetidae</taxon>
        <taxon>Pleosporales</taxon>
        <taxon>Pleosporales incertae sedis</taxon>
        <taxon>Massariosphaeria</taxon>
    </lineage>
</organism>
<comment type="subcellular location">
    <subcellularLocation>
        <location evidence="1">Membrane</location>
        <topology evidence="1">Multi-pass membrane protein</topology>
    </subcellularLocation>
</comment>
<dbReference type="OrthoDB" id="5342292at2759"/>
<accession>A0A7C8MC16</accession>
<comment type="similarity">
    <text evidence="5">Belongs to the SAT4 family.</text>
</comment>
<feature type="transmembrane region" description="Helical" evidence="7">
    <location>
        <begin position="49"/>
        <end position="73"/>
    </location>
</feature>
<dbReference type="AlphaFoldDB" id="A0A7C8MC16"/>
<feature type="compositionally biased region" description="Basic and acidic residues" evidence="6">
    <location>
        <begin position="206"/>
        <end position="216"/>
    </location>
</feature>
<dbReference type="InterPro" id="IPR052337">
    <property type="entry name" value="SAT4-like"/>
</dbReference>
<reference evidence="9 10" key="1">
    <citation type="submission" date="2020-01" db="EMBL/GenBank/DDBJ databases">
        <authorList>
            <consortium name="DOE Joint Genome Institute"/>
            <person name="Haridas S."/>
            <person name="Albert R."/>
            <person name="Binder M."/>
            <person name="Bloem J."/>
            <person name="Labutti K."/>
            <person name="Salamov A."/>
            <person name="Andreopoulos B."/>
            <person name="Baker S.E."/>
            <person name="Barry K."/>
            <person name="Bills G."/>
            <person name="Bluhm B.H."/>
            <person name="Cannon C."/>
            <person name="Castanera R."/>
            <person name="Culley D.E."/>
            <person name="Daum C."/>
            <person name="Ezra D."/>
            <person name="Gonzalez J.B."/>
            <person name="Henrissat B."/>
            <person name="Kuo A."/>
            <person name="Liang C."/>
            <person name="Lipzen A."/>
            <person name="Lutzoni F."/>
            <person name="Magnuson J."/>
            <person name="Mondo S."/>
            <person name="Nolan M."/>
            <person name="Ohm R."/>
            <person name="Pangilinan J."/>
            <person name="Park H.-J.H."/>
            <person name="Ramirez L."/>
            <person name="Alfaro M."/>
            <person name="Sun H."/>
            <person name="Tritt A."/>
            <person name="Yoshinaga Y."/>
            <person name="Zwiers L.-H.L."/>
            <person name="Turgeon B.G."/>
            <person name="Goodwin S.B."/>
            <person name="Spatafora J.W."/>
            <person name="Crous P.W."/>
            <person name="Grigoriev I.V."/>
        </authorList>
    </citation>
    <scope>NUCLEOTIDE SEQUENCE [LARGE SCALE GENOMIC DNA]</scope>
    <source>
        <strain evidence="9 10">CBS 611.86</strain>
    </source>
</reference>
<comment type="caution">
    <text evidence="9">The sequence shown here is derived from an EMBL/GenBank/DDBJ whole genome shotgun (WGS) entry which is preliminary data.</text>
</comment>